<feature type="transmembrane region" description="Helical" evidence="6">
    <location>
        <begin position="41"/>
        <end position="59"/>
    </location>
</feature>
<dbReference type="AlphaFoldDB" id="A0A7W6J6K2"/>
<dbReference type="Pfam" id="PF00892">
    <property type="entry name" value="EamA"/>
    <property type="match status" value="2"/>
</dbReference>
<evidence type="ECO:0000259" key="7">
    <source>
        <dbReference type="Pfam" id="PF00892"/>
    </source>
</evidence>
<dbReference type="GO" id="GO:0016020">
    <property type="term" value="C:membrane"/>
    <property type="evidence" value="ECO:0007669"/>
    <property type="project" value="UniProtKB-SubCell"/>
</dbReference>
<dbReference type="PANTHER" id="PTHR22911:SF6">
    <property type="entry name" value="SOLUTE CARRIER FAMILY 35 MEMBER G1"/>
    <property type="match status" value="1"/>
</dbReference>
<dbReference type="InterPro" id="IPR037185">
    <property type="entry name" value="EmrE-like"/>
</dbReference>
<evidence type="ECO:0000256" key="4">
    <source>
        <dbReference type="ARBA" id="ARBA00022989"/>
    </source>
</evidence>
<accession>A0A7W6J6K2</accession>
<dbReference type="EMBL" id="JACIEZ010000005">
    <property type="protein sequence ID" value="MBB4065689.1"/>
    <property type="molecule type" value="Genomic_DNA"/>
</dbReference>
<comment type="similarity">
    <text evidence="2">Belongs to the drug/metabolite transporter (DMT) superfamily. 10 TMS drug/metabolite exporter (DME) (TC 2.A.7.3) family.</text>
</comment>
<feature type="transmembrane region" description="Helical" evidence="6">
    <location>
        <begin position="192"/>
        <end position="214"/>
    </location>
</feature>
<evidence type="ECO:0000256" key="5">
    <source>
        <dbReference type="ARBA" id="ARBA00023136"/>
    </source>
</evidence>
<dbReference type="SUPFAM" id="SSF103481">
    <property type="entry name" value="Multidrug resistance efflux transporter EmrE"/>
    <property type="match status" value="2"/>
</dbReference>
<feature type="domain" description="EamA" evidence="7">
    <location>
        <begin position="11"/>
        <end position="143"/>
    </location>
</feature>
<keyword evidence="9" id="KW-1185">Reference proteome</keyword>
<dbReference type="PANTHER" id="PTHR22911">
    <property type="entry name" value="ACYL-MALONYL CONDENSING ENZYME-RELATED"/>
    <property type="match status" value="1"/>
</dbReference>
<evidence type="ECO:0000256" key="6">
    <source>
        <dbReference type="SAM" id="Phobius"/>
    </source>
</evidence>
<comment type="subcellular location">
    <subcellularLocation>
        <location evidence="1">Membrane</location>
        <topology evidence="1">Multi-pass membrane protein</topology>
    </subcellularLocation>
</comment>
<feature type="transmembrane region" description="Helical" evidence="6">
    <location>
        <begin position="159"/>
        <end position="180"/>
    </location>
</feature>
<sequence length="309" mass="33644">MPDISSGPMRGIALKLCSVGIFLAMQTLIKLAGTGVNAGQITFYRSAFALVPIMGYLLWRGELRSSFVTESPFGHFKRGFIGVLSMGCGFYSLTVLPLPEWIALNYAMPLFSVFFAWALLSEPVRIYRWSAVAVGLVGVLIILWPKLTLFETEGFGSDAAIGAIVVLFGAAGAALAMIQIRILVRTEKTTTIVLYFSITSALLALLTLPFGWSWLSLHQTLLLVLAGFAGGVAQIFLTESYRHAEVSTIAPFEYSSILFGIPVSWLLFSEVPAPTMLVGTAITIGAGIYIIHREQKLQRATRVPEISVR</sequence>
<evidence type="ECO:0000256" key="3">
    <source>
        <dbReference type="ARBA" id="ARBA00022692"/>
    </source>
</evidence>
<dbReference type="RefSeq" id="WP_183366981.1">
    <property type="nucleotide sequence ID" value="NZ_JACIEZ010000005.1"/>
</dbReference>
<feature type="transmembrane region" description="Helical" evidence="6">
    <location>
        <begin position="220"/>
        <end position="237"/>
    </location>
</feature>
<name>A0A7W6J6K2_9HYPH</name>
<organism evidence="8 9">
    <name type="scientific">Gellertiella hungarica</name>
    <dbReference type="NCBI Taxonomy" id="1572859"/>
    <lineage>
        <taxon>Bacteria</taxon>
        <taxon>Pseudomonadati</taxon>
        <taxon>Pseudomonadota</taxon>
        <taxon>Alphaproteobacteria</taxon>
        <taxon>Hyphomicrobiales</taxon>
        <taxon>Rhizobiaceae</taxon>
        <taxon>Gellertiella</taxon>
    </lineage>
</organism>
<comment type="caution">
    <text evidence="8">The sequence shown here is derived from an EMBL/GenBank/DDBJ whole genome shotgun (WGS) entry which is preliminary data.</text>
</comment>
<feature type="transmembrane region" description="Helical" evidence="6">
    <location>
        <begin position="127"/>
        <end position="147"/>
    </location>
</feature>
<gene>
    <name evidence="8" type="ORF">GGR23_002896</name>
</gene>
<feature type="transmembrane region" description="Helical" evidence="6">
    <location>
        <begin position="12"/>
        <end position="29"/>
    </location>
</feature>
<feature type="transmembrane region" description="Helical" evidence="6">
    <location>
        <begin position="274"/>
        <end position="292"/>
    </location>
</feature>
<proteinExistence type="inferred from homology"/>
<feature type="domain" description="EamA" evidence="7">
    <location>
        <begin position="161"/>
        <end position="290"/>
    </location>
</feature>
<evidence type="ECO:0000256" key="2">
    <source>
        <dbReference type="ARBA" id="ARBA00009853"/>
    </source>
</evidence>
<evidence type="ECO:0000256" key="1">
    <source>
        <dbReference type="ARBA" id="ARBA00004141"/>
    </source>
</evidence>
<keyword evidence="3 6" id="KW-0812">Transmembrane</keyword>
<feature type="transmembrane region" description="Helical" evidence="6">
    <location>
        <begin position="79"/>
        <end position="96"/>
    </location>
</feature>
<dbReference type="Proteomes" id="UP000528286">
    <property type="component" value="Unassembled WGS sequence"/>
</dbReference>
<keyword evidence="5 6" id="KW-0472">Membrane</keyword>
<dbReference type="InterPro" id="IPR000620">
    <property type="entry name" value="EamA_dom"/>
</dbReference>
<evidence type="ECO:0000313" key="9">
    <source>
        <dbReference type="Proteomes" id="UP000528286"/>
    </source>
</evidence>
<feature type="transmembrane region" description="Helical" evidence="6">
    <location>
        <begin position="102"/>
        <end position="120"/>
    </location>
</feature>
<reference evidence="8 9" key="1">
    <citation type="submission" date="2020-08" db="EMBL/GenBank/DDBJ databases">
        <title>Genomic Encyclopedia of Type Strains, Phase IV (KMG-IV): sequencing the most valuable type-strain genomes for metagenomic binning, comparative biology and taxonomic classification.</title>
        <authorList>
            <person name="Goeker M."/>
        </authorList>
    </citation>
    <scope>NUCLEOTIDE SEQUENCE [LARGE SCALE GENOMIC DNA]</scope>
    <source>
        <strain evidence="8 9">DSM 29853</strain>
    </source>
</reference>
<keyword evidence="4 6" id="KW-1133">Transmembrane helix</keyword>
<protein>
    <submittedName>
        <fullName evidence="8">Drug/metabolite transporter (DMT)-like permease</fullName>
    </submittedName>
</protein>
<evidence type="ECO:0000313" key="8">
    <source>
        <dbReference type="EMBL" id="MBB4065689.1"/>
    </source>
</evidence>
<feature type="transmembrane region" description="Helical" evidence="6">
    <location>
        <begin position="249"/>
        <end position="268"/>
    </location>
</feature>